<dbReference type="EMBL" id="JAACJJ010000028">
    <property type="protein sequence ID" value="KAF5321558.1"/>
    <property type="molecule type" value="Genomic_DNA"/>
</dbReference>
<dbReference type="Proteomes" id="UP000567179">
    <property type="component" value="Unassembled WGS sequence"/>
</dbReference>
<organism evidence="3 4">
    <name type="scientific">Psilocybe cf. subviscida</name>
    <dbReference type="NCBI Taxonomy" id="2480587"/>
    <lineage>
        <taxon>Eukaryota</taxon>
        <taxon>Fungi</taxon>
        <taxon>Dikarya</taxon>
        <taxon>Basidiomycota</taxon>
        <taxon>Agaricomycotina</taxon>
        <taxon>Agaricomycetes</taxon>
        <taxon>Agaricomycetidae</taxon>
        <taxon>Agaricales</taxon>
        <taxon>Agaricineae</taxon>
        <taxon>Strophariaceae</taxon>
        <taxon>Psilocybe</taxon>
    </lineage>
</organism>
<feature type="compositionally biased region" description="Low complexity" evidence="2">
    <location>
        <begin position="886"/>
        <end position="895"/>
    </location>
</feature>
<comment type="caution">
    <text evidence="3">The sequence shown here is derived from an EMBL/GenBank/DDBJ whole genome shotgun (WGS) entry which is preliminary data.</text>
</comment>
<keyword evidence="4" id="KW-1185">Reference proteome</keyword>
<gene>
    <name evidence="3" type="ORF">D9619_001466</name>
</gene>
<evidence type="ECO:0000313" key="3">
    <source>
        <dbReference type="EMBL" id="KAF5321558.1"/>
    </source>
</evidence>
<feature type="region of interest" description="Disordered" evidence="2">
    <location>
        <begin position="886"/>
        <end position="1019"/>
    </location>
</feature>
<feature type="region of interest" description="Disordered" evidence="2">
    <location>
        <begin position="1168"/>
        <end position="1282"/>
    </location>
</feature>
<reference evidence="3 4" key="1">
    <citation type="journal article" date="2020" name="ISME J.">
        <title>Uncovering the hidden diversity of litter-decomposition mechanisms in mushroom-forming fungi.</title>
        <authorList>
            <person name="Floudas D."/>
            <person name="Bentzer J."/>
            <person name="Ahren D."/>
            <person name="Johansson T."/>
            <person name="Persson P."/>
            <person name="Tunlid A."/>
        </authorList>
    </citation>
    <scope>NUCLEOTIDE SEQUENCE [LARGE SCALE GENOMIC DNA]</scope>
    <source>
        <strain evidence="3 4">CBS 101986</strain>
    </source>
</reference>
<evidence type="ECO:0000256" key="1">
    <source>
        <dbReference type="SAM" id="Coils"/>
    </source>
</evidence>
<feature type="region of interest" description="Disordered" evidence="2">
    <location>
        <begin position="1100"/>
        <end position="1149"/>
    </location>
</feature>
<proteinExistence type="predicted"/>
<feature type="compositionally biased region" description="Low complexity" evidence="2">
    <location>
        <begin position="1168"/>
        <end position="1180"/>
    </location>
</feature>
<feature type="compositionally biased region" description="Polar residues" evidence="2">
    <location>
        <begin position="1181"/>
        <end position="1208"/>
    </location>
</feature>
<keyword evidence="1" id="KW-0175">Coiled coil</keyword>
<feature type="compositionally biased region" description="Low complexity" evidence="2">
    <location>
        <begin position="990"/>
        <end position="1015"/>
    </location>
</feature>
<feature type="compositionally biased region" description="Basic and acidic residues" evidence="2">
    <location>
        <begin position="403"/>
        <end position="417"/>
    </location>
</feature>
<name>A0A8H5BEF1_9AGAR</name>
<sequence>MPRFRHFQTTPSLTQDVNRVDIVGAILASCGPSLLSRSLVGQVGKQSKTASTFSAAFACFKIKFAQLARKNSVLENENVTLRQEISTMRNDVDFVQGELQVFRDRSVDLMDSERKHIAKADKSQQIIKSLETKVEQYGQFIRTLVDLKLDNPVKRAALSVMNGEDFEEALVNAVQAACQNKSSAWSRIVPAITGPRSPENYMSVLNLTLRARKDLRQQTKKSDFWKTKARMFPENADLVTPSSSVLSDLRDEAAQAKTIIKSPDPPPVLEDMLDTLRRGQSWPPRQEATDLSTPQSLQPLLLDSAEKDLISESSSILSDEIRNSLKLLPVRSEDVASPLGILKNGITAITTSGKCKDTPSPRIVRFAPHQENTIIMRPSSVYSNSSTLSYVSENASDCGPIADSKESQRHENTHQEDNESSGSESVLSDVYADFLNDTEVEDTLSVPAHISLDSDGSSECADTNEERSEIPLLDDTDYDSSGSEYSASEMCDDEDFAPQTPLDGHSTKNISKRSFTALPAINSTPSASDSSRICNGVKEKGSAEHRRLPSIEEEDVVSEEPRVVQPESEALSEVVCPDCSPHDDKKRSITAFSDDATISEPLKKRYGRVAISRVMPTTDDPLQSHESPTTLIPRSLSRNISPSIMAAADPLHIDEGIPEKLVTPLSSSIDVPVRRAADGRQFDTCKATLPQDGSAQSPTPETPPRSGLISLRSAIPKRPVLQQVSTNNVATSPLSGSETAVSDARPCSVKPSAKELGKRRGVILVEKPDISPALRDSPVVEHASSHSRDISASAKYPFSSLGRPAPNSRPHANDKENMPFQPTQEPRRVPKPIPAPITPNHLPRTHPRVPMMLSELEQSLKRMSAKAGSDMSRFDSNVAELLDSLSSSDLGSLEPSESDDPDSDCTSILRGVRNDVQEPRRDLADSPHVRKALRTISTGTKSKAVAAGTLRKAASTSSSTSAESVSRACLSPSRRVPASRPRTASKKHSSAPAVAPSDSASSSESSGRSSLSLDSPTVSRMSYRGSRFGYARASVWLDKLSPISSKMILPAERDIALSTLRHKQSKGGSAESKLSPLAPSVLSSSVRKPLTPLINRMGKARTAVESLSKGSTSPSKPSGLIKSPSPSPQMKVDRSKAIHPIPSPQPKPWPVLGVSGKVAPFQVKSKSIAAPAATSKPSTSLQQAIPNTLVPPSTLSNKPRSNTINTISPLPPRYHTPMSLTPDSPTKPRSNTVNSISPHARSPLSQNVVNAARDSQSRLNRPPPLPKPANECTPPSPGRSLSTKIAEATGVKSTAPLQIVKKGAAASKVREKRSLPPTAAFMRPRPALSPPTSTGRRISTSVAPLIPNWGSRNGGLSASQARSMLRSNNVSMR</sequence>
<feature type="region of interest" description="Disordered" evidence="2">
    <location>
        <begin position="393"/>
        <end position="425"/>
    </location>
</feature>
<feature type="compositionally biased region" description="Basic and acidic residues" evidence="2">
    <location>
        <begin position="912"/>
        <end position="928"/>
    </location>
</feature>
<feature type="region of interest" description="Disordered" evidence="2">
    <location>
        <begin position="449"/>
        <end position="488"/>
    </location>
</feature>
<evidence type="ECO:0000313" key="4">
    <source>
        <dbReference type="Proteomes" id="UP000567179"/>
    </source>
</evidence>
<feature type="compositionally biased region" description="Polar residues" evidence="2">
    <location>
        <begin position="722"/>
        <end position="740"/>
    </location>
</feature>
<accession>A0A8H5BEF1</accession>
<feature type="region of interest" description="Disordered" evidence="2">
    <location>
        <begin position="686"/>
        <end position="753"/>
    </location>
</feature>
<feature type="compositionally biased region" description="Low complexity" evidence="2">
    <location>
        <begin position="1106"/>
        <end position="1120"/>
    </location>
</feature>
<dbReference type="OrthoDB" id="2798624at2759"/>
<feature type="coiled-coil region" evidence="1">
    <location>
        <begin position="64"/>
        <end position="91"/>
    </location>
</feature>
<feature type="compositionally biased region" description="Low complexity" evidence="2">
    <location>
        <begin position="953"/>
        <end position="982"/>
    </location>
</feature>
<protein>
    <submittedName>
        <fullName evidence="3">Uncharacterized protein</fullName>
    </submittedName>
</protein>
<feature type="region of interest" description="Disordered" evidence="2">
    <location>
        <begin position="539"/>
        <end position="583"/>
    </location>
</feature>
<feature type="compositionally biased region" description="Polar residues" evidence="2">
    <location>
        <begin position="1218"/>
        <end position="1259"/>
    </location>
</feature>
<feature type="region of interest" description="Disordered" evidence="2">
    <location>
        <begin position="775"/>
        <end position="847"/>
    </location>
</feature>
<evidence type="ECO:0000256" key="2">
    <source>
        <dbReference type="SAM" id="MobiDB-lite"/>
    </source>
</evidence>
<feature type="compositionally biased region" description="Basic and acidic residues" evidence="2">
    <location>
        <begin position="539"/>
        <end position="550"/>
    </location>
</feature>